<dbReference type="AlphaFoldDB" id="A0A4Q1KH73"/>
<reference evidence="3" key="1">
    <citation type="submission" date="2019-01" db="EMBL/GenBank/DDBJ databases">
        <title>Cytophagaceae bacterium strain CAR-16.</title>
        <authorList>
            <person name="Chen W.-M."/>
        </authorList>
    </citation>
    <scope>NUCLEOTIDE SEQUENCE [LARGE SCALE GENOMIC DNA]</scope>
    <source>
        <strain evidence="3">CHR27</strain>
    </source>
</reference>
<name>A0A4Q1KH73_9SPHN</name>
<feature type="transmembrane region" description="Helical" evidence="1">
    <location>
        <begin position="12"/>
        <end position="31"/>
    </location>
</feature>
<keyword evidence="1" id="KW-0812">Transmembrane</keyword>
<dbReference type="OrthoDB" id="9879085at2"/>
<gene>
    <name evidence="2" type="ORF">EQG66_12040</name>
</gene>
<comment type="caution">
    <text evidence="2">The sequence shown here is derived from an EMBL/GenBank/DDBJ whole genome shotgun (WGS) entry which is preliminary data.</text>
</comment>
<keyword evidence="1" id="KW-1133">Transmembrane helix</keyword>
<dbReference type="EMBL" id="SBKP01000013">
    <property type="protein sequence ID" value="RXR27203.1"/>
    <property type="molecule type" value="Genomic_DNA"/>
</dbReference>
<evidence type="ECO:0000313" key="3">
    <source>
        <dbReference type="Proteomes" id="UP000290958"/>
    </source>
</evidence>
<organism evidence="2 3">
    <name type="scientific">Sphingobium fluviale</name>
    <dbReference type="NCBI Taxonomy" id="2506423"/>
    <lineage>
        <taxon>Bacteria</taxon>
        <taxon>Pseudomonadati</taxon>
        <taxon>Pseudomonadota</taxon>
        <taxon>Alphaproteobacteria</taxon>
        <taxon>Sphingomonadales</taxon>
        <taxon>Sphingomonadaceae</taxon>
        <taxon>Sphingobium</taxon>
    </lineage>
</organism>
<evidence type="ECO:0000256" key="1">
    <source>
        <dbReference type="SAM" id="Phobius"/>
    </source>
</evidence>
<accession>A0A4Q1KH73</accession>
<keyword evidence="1" id="KW-0472">Membrane</keyword>
<keyword evidence="3" id="KW-1185">Reference proteome</keyword>
<evidence type="ECO:0000313" key="2">
    <source>
        <dbReference type="EMBL" id="RXR27203.1"/>
    </source>
</evidence>
<dbReference type="RefSeq" id="WP_129404846.1">
    <property type="nucleotide sequence ID" value="NZ_SBKP01000013.1"/>
</dbReference>
<protein>
    <submittedName>
        <fullName evidence="2">Uncharacterized protein</fullName>
    </submittedName>
</protein>
<sequence>MRAVVADITSWFDWDALSAIGTVGALWFAVVQSSRTGRLERARAIGTLTALNSLIEPICEAVPIFPGEPTRLLSTDELTYLIDSREIVERALSGLKLLTIPDVAAAGVSEWYMALPIALEEVLESLPKSRHDTLRLKDVSHTHGIRYISEASENFRENRDLIQHGRLGRLIMRRVRRFRYE</sequence>
<dbReference type="Proteomes" id="UP000290958">
    <property type="component" value="Unassembled WGS sequence"/>
</dbReference>
<proteinExistence type="predicted"/>